<protein>
    <submittedName>
        <fullName evidence="1">Uncharacterized protein</fullName>
    </submittedName>
</protein>
<keyword evidence="2" id="KW-1185">Reference proteome</keyword>
<dbReference type="EMBL" id="JAHQIW010001222">
    <property type="protein sequence ID" value="KAJ1351773.1"/>
    <property type="molecule type" value="Genomic_DNA"/>
</dbReference>
<evidence type="ECO:0000313" key="1">
    <source>
        <dbReference type="EMBL" id="KAJ1351773.1"/>
    </source>
</evidence>
<dbReference type="AlphaFoldDB" id="A0AAD5M771"/>
<proteinExistence type="predicted"/>
<evidence type="ECO:0000313" key="2">
    <source>
        <dbReference type="Proteomes" id="UP001196413"/>
    </source>
</evidence>
<comment type="caution">
    <text evidence="1">The sequence shown here is derived from an EMBL/GenBank/DDBJ whole genome shotgun (WGS) entry which is preliminary data.</text>
</comment>
<name>A0AAD5M771_PARTN</name>
<dbReference type="Proteomes" id="UP001196413">
    <property type="component" value="Unassembled WGS sequence"/>
</dbReference>
<sequence>LPNKARRWLVGENSGCWLARSGKCYMTTERMLARAKLNAVSDSRFRMNKAEDTFRDISNKSSKNF</sequence>
<reference evidence="1" key="1">
    <citation type="submission" date="2021-06" db="EMBL/GenBank/DDBJ databases">
        <title>Parelaphostrongylus tenuis whole genome reference sequence.</title>
        <authorList>
            <person name="Garwood T.J."/>
            <person name="Larsen P.A."/>
            <person name="Fountain-Jones N.M."/>
            <person name="Garbe J.R."/>
            <person name="Macchietto M.G."/>
            <person name="Kania S.A."/>
            <person name="Gerhold R.W."/>
            <person name="Richards J.E."/>
            <person name="Wolf T.M."/>
        </authorList>
    </citation>
    <scope>NUCLEOTIDE SEQUENCE</scope>
    <source>
        <strain evidence="1">MNPRO001-30</strain>
        <tissue evidence="1">Meninges</tissue>
    </source>
</reference>
<feature type="non-terminal residue" evidence="1">
    <location>
        <position position="1"/>
    </location>
</feature>
<organism evidence="1 2">
    <name type="scientific">Parelaphostrongylus tenuis</name>
    <name type="common">Meningeal worm</name>
    <dbReference type="NCBI Taxonomy" id="148309"/>
    <lineage>
        <taxon>Eukaryota</taxon>
        <taxon>Metazoa</taxon>
        <taxon>Ecdysozoa</taxon>
        <taxon>Nematoda</taxon>
        <taxon>Chromadorea</taxon>
        <taxon>Rhabditida</taxon>
        <taxon>Rhabditina</taxon>
        <taxon>Rhabditomorpha</taxon>
        <taxon>Strongyloidea</taxon>
        <taxon>Metastrongylidae</taxon>
        <taxon>Parelaphostrongylus</taxon>
    </lineage>
</organism>
<gene>
    <name evidence="1" type="ORF">KIN20_007909</name>
</gene>
<accession>A0AAD5M771</accession>